<gene>
    <name evidence="1" type="ORF">FNX48_024470</name>
</gene>
<proteinExistence type="predicted"/>
<comment type="caution">
    <text evidence="1">The sequence shown here is derived from an EMBL/GenBank/DDBJ whole genome shotgun (WGS) entry which is preliminary data.</text>
</comment>
<evidence type="ECO:0000313" key="1">
    <source>
        <dbReference type="EMBL" id="MQS10206.1"/>
    </source>
</evidence>
<dbReference type="SUPFAM" id="SSF51735">
    <property type="entry name" value="NAD(P)-binding Rossmann-fold domains"/>
    <property type="match status" value="1"/>
</dbReference>
<protein>
    <submittedName>
        <fullName evidence="1">Nucleotide sugar dehydrogenase</fullName>
    </submittedName>
</protein>
<reference evidence="1" key="1">
    <citation type="submission" date="2019-10" db="EMBL/GenBank/DDBJ databases">
        <title>Streptomyces sp. nov., a novel actinobacterium isolated from alkaline environment.</title>
        <authorList>
            <person name="Golinska P."/>
        </authorList>
    </citation>
    <scope>NUCLEOTIDE SEQUENCE</scope>
    <source>
        <strain evidence="1">IF17</strain>
    </source>
</reference>
<feature type="non-terminal residue" evidence="1">
    <location>
        <position position="107"/>
    </location>
</feature>
<dbReference type="EMBL" id="VJYJ02001317">
    <property type="protein sequence ID" value="MQS10206.1"/>
    <property type="molecule type" value="Genomic_DNA"/>
</dbReference>
<dbReference type="Gene3D" id="3.40.50.720">
    <property type="entry name" value="NAD(P)-binding Rossmann-like Domain"/>
    <property type="match status" value="1"/>
</dbReference>
<sequence length="107" mass="10445">MPADLTVLGLGHLGLPAARAAVSAGLVTLGWDPDPGAVAALTAGRSPIEGVLTTAEVRRMLAGGFTGTTDPGDLDRVRVALLCSPAAPGADGVPDPGALLAAARLLA</sequence>
<accession>A0A646IIB4</accession>
<organism evidence="1">
    <name type="scientific">Streptomyces alkaliphilus</name>
    <dbReference type="NCBI Taxonomy" id="1472722"/>
    <lineage>
        <taxon>Bacteria</taxon>
        <taxon>Bacillati</taxon>
        <taxon>Actinomycetota</taxon>
        <taxon>Actinomycetes</taxon>
        <taxon>Kitasatosporales</taxon>
        <taxon>Streptomycetaceae</taxon>
        <taxon>Streptomyces</taxon>
    </lineage>
</organism>
<dbReference type="Proteomes" id="UP000315516">
    <property type="component" value="Unassembled WGS sequence"/>
</dbReference>
<dbReference type="InterPro" id="IPR036291">
    <property type="entry name" value="NAD(P)-bd_dom_sf"/>
</dbReference>
<dbReference type="AlphaFoldDB" id="A0A646IIB4"/>
<name>A0A646IIB4_9ACTN</name>